<evidence type="ECO:0000256" key="1">
    <source>
        <dbReference type="ARBA" id="ARBA00004370"/>
    </source>
</evidence>
<feature type="active site" description="Proton donor/acceptor" evidence="7">
    <location>
        <position position="203"/>
    </location>
</feature>
<sequence>MSSSRFAPVGRFFGRLWWLLDASRRTLLNLLFLALLGLLIYGLVSRGPARLEEKTALVLNLGGTVVEQYSGNARDNLLNQAKGQETNETQLRDVLAGLEAAAKDDKISSLVLALDDFQGAGLSTLRELAGAIARFKASGKPVLAWGSSYDQRSYFLAAQANEVWLHPMGMLMIEGFGRPRTYYREALDKLGLSANVLRVGSFKNFGEVYSANGPSKETTESDRYLYDALWKTYTDEVERARKLPEGSIMKGINSLPEQLAAVGGDAAKLALNAKLVDALKTRDEMRTLLSERGAKDEVNKTFRQINLGAYLSHVKPKFTGDAVGVVIAQGGISDGVAPSGAIGGRSTAELIRKARDDDKIKAIVLRVDSPGGSAFGSELVRRELELTRAAGKPVVVSMGNVAASGGYWISMAADEVIASPATITGSIGVFAMLPSADKALDKLGVHTGGYTTTWLAGVYDPRRALDPRFASLVQSSIEHIYADFTGKAAQARKTTPEKINEVAQGRVWTGVQAKERGLVDTLGSYGDALKSAATRGKLADGYRVVYIERERGRVERLLDMLGGAAADVVVGQIEHKLGGVGVPAALTREVQKDFAWLGELGEGRKAFGAVAHCFCAAP</sequence>
<dbReference type="PANTHER" id="PTHR33209">
    <property type="entry name" value="PROTEASE 4"/>
    <property type="match status" value="1"/>
</dbReference>
<dbReference type="GO" id="GO:0006465">
    <property type="term" value="P:signal peptide processing"/>
    <property type="evidence" value="ECO:0007669"/>
    <property type="project" value="InterPro"/>
</dbReference>
<dbReference type="Proteomes" id="UP000295361">
    <property type="component" value="Unassembled WGS sequence"/>
</dbReference>
<keyword evidence="8" id="KW-0812">Transmembrane</keyword>
<evidence type="ECO:0000256" key="2">
    <source>
        <dbReference type="ARBA" id="ARBA00008683"/>
    </source>
</evidence>
<evidence type="ECO:0000256" key="6">
    <source>
        <dbReference type="ARBA" id="ARBA00023136"/>
    </source>
</evidence>
<comment type="caution">
    <text evidence="10">The sequence shown here is derived from an EMBL/GenBank/DDBJ whole genome shotgun (WGS) entry which is preliminary data.</text>
</comment>
<dbReference type="InterPro" id="IPR029045">
    <property type="entry name" value="ClpP/crotonase-like_dom_sf"/>
</dbReference>
<keyword evidence="6 8" id="KW-0472">Membrane</keyword>
<dbReference type="OrthoDB" id="9764363at2"/>
<dbReference type="InterPro" id="IPR004635">
    <property type="entry name" value="Pept_S49_SppA"/>
</dbReference>
<dbReference type="SUPFAM" id="SSF52096">
    <property type="entry name" value="ClpP/crotonase"/>
    <property type="match status" value="2"/>
</dbReference>
<keyword evidence="3 10" id="KW-0645">Protease</keyword>
<dbReference type="CDD" id="cd07023">
    <property type="entry name" value="S49_Sppa_N_C"/>
    <property type="match status" value="1"/>
</dbReference>
<dbReference type="PIRSF" id="PIRSF001217">
    <property type="entry name" value="Protease_4_SppA"/>
    <property type="match status" value="1"/>
</dbReference>
<organism evidence="10 11">
    <name type="scientific">Roseateles toxinivorans</name>
    <dbReference type="NCBI Taxonomy" id="270368"/>
    <lineage>
        <taxon>Bacteria</taxon>
        <taxon>Pseudomonadati</taxon>
        <taxon>Pseudomonadota</taxon>
        <taxon>Betaproteobacteria</taxon>
        <taxon>Burkholderiales</taxon>
        <taxon>Sphaerotilaceae</taxon>
        <taxon>Roseateles</taxon>
    </lineage>
</organism>
<keyword evidence="5" id="KW-0720">Serine protease</keyword>
<dbReference type="NCBIfam" id="TIGR00706">
    <property type="entry name" value="SppA_dom"/>
    <property type="match status" value="1"/>
</dbReference>
<proteinExistence type="inferred from homology"/>
<dbReference type="RefSeq" id="WP_133702983.1">
    <property type="nucleotide sequence ID" value="NZ_SNXS01000007.1"/>
</dbReference>
<dbReference type="PANTHER" id="PTHR33209:SF1">
    <property type="entry name" value="PEPTIDASE S49 DOMAIN-CONTAINING PROTEIN"/>
    <property type="match status" value="1"/>
</dbReference>
<evidence type="ECO:0000313" key="11">
    <source>
        <dbReference type="Proteomes" id="UP000295361"/>
    </source>
</evidence>
<dbReference type="Gene3D" id="3.90.226.10">
    <property type="entry name" value="2-enoyl-CoA Hydratase, Chain A, domain 1"/>
    <property type="match status" value="3"/>
</dbReference>
<dbReference type="InterPro" id="IPR047272">
    <property type="entry name" value="S49_SppA_C"/>
</dbReference>
<comment type="subcellular location">
    <subcellularLocation>
        <location evidence="1">Membrane</location>
    </subcellularLocation>
</comment>
<accession>A0A4R6QI24</accession>
<keyword evidence="8" id="KW-1133">Transmembrane helix</keyword>
<dbReference type="EMBL" id="SNXS01000007">
    <property type="protein sequence ID" value="TDP62516.1"/>
    <property type="molecule type" value="Genomic_DNA"/>
</dbReference>
<evidence type="ECO:0000256" key="3">
    <source>
        <dbReference type="ARBA" id="ARBA00022670"/>
    </source>
</evidence>
<keyword evidence="11" id="KW-1185">Reference proteome</keyword>
<evidence type="ECO:0000256" key="5">
    <source>
        <dbReference type="ARBA" id="ARBA00022825"/>
    </source>
</evidence>
<dbReference type="Pfam" id="PF01343">
    <property type="entry name" value="Peptidase_S49"/>
    <property type="match status" value="2"/>
</dbReference>
<dbReference type="AlphaFoldDB" id="A0A4R6QI24"/>
<gene>
    <name evidence="10" type="ORF">DES47_10794</name>
</gene>
<dbReference type="GO" id="GO:0016020">
    <property type="term" value="C:membrane"/>
    <property type="evidence" value="ECO:0007669"/>
    <property type="project" value="UniProtKB-SubCell"/>
</dbReference>
<comment type="similarity">
    <text evidence="2">Belongs to the peptidase S49 family.</text>
</comment>
<dbReference type="InParanoid" id="A0A4R6QI24"/>
<evidence type="ECO:0000259" key="9">
    <source>
        <dbReference type="Pfam" id="PF01343"/>
    </source>
</evidence>
<evidence type="ECO:0000256" key="4">
    <source>
        <dbReference type="ARBA" id="ARBA00022801"/>
    </source>
</evidence>
<name>A0A4R6QI24_9BURK</name>
<dbReference type="InterPro" id="IPR002142">
    <property type="entry name" value="Peptidase_S49"/>
</dbReference>
<dbReference type="InterPro" id="IPR004634">
    <property type="entry name" value="Pept_S49_pIV"/>
</dbReference>
<dbReference type="FunCoup" id="A0A4R6QI24">
    <property type="interactions" value="239"/>
</dbReference>
<protein>
    <submittedName>
        <fullName evidence="10">Protease-4</fullName>
    </submittedName>
</protein>
<feature type="active site" description="Nucleophile" evidence="7">
    <location>
        <position position="404"/>
    </location>
</feature>
<feature type="domain" description="Peptidase S49" evidence="9">
    <location>
        <begin position="388"/>
        <end position="535"/>
    </location>
</feature>
<dbReference type="GO" id="GO:0008236">
    <property type="term" value="F:serine-type peptidase activity"/>
    <property type="evidence" value="ECO:0007669"/>
    <property type="project" value="UniProtKB-KW"/>
</dbReference>
<dbReference type="InterPro" id="IPR047217">
    <property type="entry name" value="S49_SppA_67K_type_N"/>
</dbReference>
<dbReference type="CDD" id="cd07018">
    <property type="entry name" value="S49_SppA_67K_type"/>
    <property type="match status" value="1"/>
</dbReference>
<feature type="domain" description="Peptidase S49" evidence="9">
    <location>
        <begin position="135"/>
        <end position="290"/>
    </location>
</feature>
<evidence type="ECO:0000256" key="7">
    <source>
        <dbReference type="PIRSR" id="PIRSR001217-1"/>
    </source>
</evidence>
<feature type="transmembrane region" description="Helical" evidence="8">
    <location>
        <begin position="26"/>
        <end position="44"/>
    </location>
</feature>
<reference evidence="10 11" key="1">
    <citation type="submission" date="2019-03" db="EMBL/GenBank/DDBJ databases">
        <title>Genomic Encyclopedia of Type Strains, Phase IV (KMG-IV): sequencing the most valuable type-strain genomes for metagenomic binning, comparative biology and taxonomic classification.</title>
        <authorList>
            <person name="Goeker M."/>
        </authorList>
    </citation>
    <scope>NUCLEOTIDE SEQUENCE [LARGE SCALE GENOMIC DNA]</scope>
    <source>
        <strain evidence="10 11">DSM 16998</strain>
    </source>
</reference>
<keyword evidence="4" id="KW-0378">Hydrolase</keyword>
<dbReference type="NCBIfam" id="TIGR00705">
    <property type="entry name" value="SppA_67K"/>
    <property type="match status" value="1"/>
</dbReference>
<evidence type="ECO:0000256" key="8">
    <source>
        <dbReference type="SAM" id="Phobius"/>
    </source>
</evidence>
<evidence type="ECO:0000313" key="10">
    <source>
        <dbReference type="EMBL" id="TDP62516.1"/>
    </source>
</evidence>